<dbReference type="Gene3D" id="1.10.10.10">
    <property type="entry name" value="Winged helix-like DNA-binding domain superfamily/Winged helix DNA-binding domain"/>
    <property type="match status" value="1"/>
</dbReference>
<dbReference type="RefSeq" id="WP_077688813.1">
    <property type="nucleotide sequence ID" value="NZ_MCOK01000001.1"/>
</dbReference>
<dbReference type="GO" id="GO:0006260">
    <property type="term" value="P:DNA replication"/>
    <property type="evidence" value="ECO:0007669"/>
    <property type="project" value="InterPro"/>
</dbReference>
<dbReference type="InterPro" id="IPR036390">
    <property type="entry name" value="WH_DNA-bd_sf"/>
</dbReference>
<organism evidence="3 4">
    <name type="scientific">Nocardiopsis sinuspersici</name>
    <dbReference type="NCBI Taxonomy" id="501010"/>
    <lineage>
        <taxon>Bacteria</taxon>
        <taxon>Bacillati</taxon>
        <taxon>Actinomycetota</taxon>
        <taxon>Actinomycetes</taxon>
        <taxon>Streptosporangiales</taxon>
        <taxon>Nocardiopsidaceae</taxon>
        <taxon>Nocardiopsis</taxon>
    </lineage>
</organism>
<dbReference type="EMBL" id="MCOK01000001">
    <property type="protein sequence ID" value="OOC52469.1"/>
    <property type="molecule type" value="Genomic_DNA"/>
</dbReference>
<dbReference type="AlphaFoldDB" id="A0A1V3BW37"/>
<dbReference type="GO" id="GO:0006276">
    <property type="term" value="P:plasmid maintenance"/>
    <property type="evidence" value="ECO:0007669"/>
    <property type="project" value="InterPro"/>
</dbReference>
<evidence type="ECO:0000313" key="3">
    <source>
        <dbReference type="EMBL" id="OOC52469.1"/>
    </source>
</evidence>
<dbReference type="Proteomes" id="UP000189004">
    <property type="component" value="Unassembled WGS sequence"/>
</dbReference>
<evidence type="ECO:0000313" key="4">
    <source>
        <dbReference type="Proteomes" id="UP000189004"/>
    </source>
</evidence>
<name>A0A1V3BW37_9ACTN</name>
<protein>
    <recommendedName>
        <fullName evidence="2">Plasmid replication protein RepL domain-containing protein</fullName>
    </recommendedName>
</protein>
<dbReference type="InterPro" id="IPR036388">
    <property type="entry name" value="WH-like_DNA-bd_sf"/>
</dbReference>
<dbReference type="InterPro" id="IPR008813">
    <property type="entry name" value="Plasmid_replication_RepL"/>
</dbReference>
<proteinExistence type="predicted"/>
<evidence type="ECO:0000256" key="1">
    <source>
        <dbReference type="SAM" id="MobiDB-lite"/>
    </source>
</evidence>
<comment type="caution">
    <text evidence="3">The sequence shown here is derived from an EMBL/GenBank/DDBJ whole genome shotgun (WGS) entry which is preliminary data.</text>
</comment>
<dbReference type="Pfam" id="PF05732">
    <property type="entry name" value="RepL"/>
    <property type="match status" value="1"/>
</dbReference>
<feature type="compositionally biased region" description="Basic and acidic residues" evidence="1">
    <location>
        <begin position="132"/>
        <end position="145"/>
    </location>
</feature>
<gene>
    <name evidence="3" type="ORF">NOSIN_00310</name>
</gene>
<accession>A0A1V3BW37</accession>
<keyword evidence="4" id="KW-1185">Reference proteome</keyword>
<evidence type="ECO:0000259" key="2">
    <source>
        <dbReference type="Pfam" id="PF05732"/>
    </source>
</evidence>
<feature type="region of interest" description="Disordered" evidence="1">
    <location>
        <begin position="130"/>
        <end position="151"/>
    </location>
</feature>
<sequence length="151" mass="16942">MSENAPETPESVSERVGAYGFFMSSELMRVLPNLHLTATQRDVLDLILGEMQDGGVVPLSRTQIADKLNINVKTVSTTTRILTDIGLLWRTSRRAIQVNPTAAYKSATGDPEEWLRAVQRFQGKAPEITLPDYERRPPRRVDDKGRHLKAV</sequence>
<dbReference type="SUPFAM" id="SSF46785">
    <property type="entry name" value="Winged helix' DNA-binding domain"/>
    <property type="match status" value="1"/>
</dbReference>
<reference evidence="4" key="1">
    <citation type="submission" date="2016-08" db="EMBL/GenBank/DDBJ databases">
        <authorList>
            <person name="Tokovenko B."/>
            <person name="Kalinowski J."/>
        </authorList>
    </citation>
    <scope>NUCLEOTIDE SEQUENCE [LARGE SCALE GENOMIC DNA]</scope>
    <source>
        <strain evidence="4">UTMC102</strain>
    </source>
</reference>
<feature type="domain" description="Plasmid replication protein RepL" evidence="2">
    <location>
        <begin position="47"/>
        <end position="115"/>
    </location>
</feature>